<dbReference type="EMBL" id="JALJXV010000003">
    <property type="protein sequence ID" value="MCP1674466.1"/>
    <property type="molecule type" value="Genomic_DNA"/>
</dbReference>
<sequence length="291" mass="32288">MRESDGDDALLTEALFVRQVGYWRRSRRPADWLAARAADTAASMGLGVDVLERVLSTEERRSIGLGASLALRDTDHDLAAHRQFIDACRRLGETAEIDIYVASLTGNVREALRGALYLPEQAAVDRIVREAERQKRAVARDAGAVLTVAPPGLTGLARSIWLAIREARAAGGDAARVAASSNLLHSETDPWLTEAEQARARALRRTAVDATTVSQMLCATPDEIRRWNADGRLPHLIENYWVTHMQGQWRRRWALEDIEAARERIGAWRERDAVARHYRQSGLRLVAGASA</sequence>
<keyword evidence="2" id="KW-1185">Reference proteome</keyword>
<reference evidence="1" key="1">
    <citation type="submission" date="2022-03" db="EMBL/GenBank/DDBJ databases">
        <title>Genomic Encyclopedia of Type Strains, Phase III (KMG-III): the genomes of soil and plant-associated and newly described type strains.</title>
        <authorList>
            <person name="Whitman W."/>
        </authorList>
    </citation>
    <scope>NUCLEOTIDE SEQUENCE</scope>
    <source>
        <strain evidence="1">ANL 6-2</strain>
    </source>
</reference>
<proteinExistence type="predicted"/>
<evidence type="ECO:0000313" key="2">
    <source>
        <dbReference type="Proteomes" id="UP001205843"/>
    </source>
</evidence>
<accession>A0AAE3KBB3</accession>
<name>A0AAE3KBB3_9GAMM</name>
<organism evidence="1 2">
    <name type="scientific">Natronocella acetinitrilica</name>
    <dbReference type="NCBI Taxonomy" id="414046"/>
    <lineage>
        <taxon>Bacteria</taxon>
        <taxon>Pseudomonadati</taxon>
        <taxon>Pseudomonadota</taxon>
        <taxon>Gammaproteobacteria</taxon>
        <taxon>Chromatiales</taxon>
        <taxon>Ectothiorhodospiraceae</taxon>
        <taxon>Natronocella</taxon>
    </lineage>
</organism>
<dbReference type="AlphaFoldDB" id="A0AAE3KBB3"/>
<dbReference type="Proteomes" id="UP001205843">
    <property type="component" value="Unassembled WGS sequence"/>
</dbReference>
<dbReference type="RefSeq" id="WP_253476470.1">
    <property type="nucleotide sequence ID" value="NZ_JALJXV010000003.1"/>
</dbReference>
<comment type="caution">
    <text evidence="1">The sequence shown here is derived from an EMBL/GenBank/DDBJ whole genome shotgun (WGS) entry which is preliminary data.</text>
</comment>
<evidence type="ECO:0000313" key="1">
    <source>
        <dbReference type="EMBL" id="MCP1674466.1"/>
    </source>
</evidence>
<protein>
    <submittedName>
        <fullName evidence="1">Uncharacterized protein</fullName>
    </submittedName>
</protein>
<gene>
    <name evidence="1" type="ORF">J2T57_001568</name>
</gene>